<name>A0A5M3TBZ8_LIMPL</name>
<dbReference type="InterPro" id="IPR007111">
    <property type="entry name" value="NACHT_NTPase"/>
</dbReference>
<proteinExistence type="predicted"/>
<dbReference type="RefSeq" id="WP_006617057.1">
    <property type="nucleotide sequence ID" value="NZ_BIMW01000154.1"/>
</dbReference>
<keyword evidence="1" id="KW-1133">Transmembrane helix</keyword>
<evidence type="ECO:0000259" key="2">
    <source>
        <dbReference type="Pfam" id="PF05729"/>
    </source>
</evidence>
<dbReference type="Proteomes" id="UP000326169">
    <property type="component" value="Unassembled WGS sequence"/>
</dbReference>
<feature type="domain" description="NACHT" evidence="2">
    <location>
        <begin position="85"/>
        <end position="235"/>
    </location>
</feature>
<evidence type="ECO:0000256" key="1">
    <source>
        <dbReference type="SAM" id="Phobius"/>
    </source>
</evidence>
<comment type="caution">
    <text evidence="3">The sequence shown here is derived from an EMBL/GenBank/DDBJ whole genome shotgun (WGS) entry which is preliminary data.</text>
</comment>
<reference evidence="3 4" key="1">
    <citation type="journal article" date="2019" name="J Genomics">
        <title>The Draft Genome of a Hydrogen-producing Cyanobacterium, Arthrospira platensis NIES-46.</title>
        <authorList>
            <person name="Suzuki S."/>
            <person name="Yamaguchi H."/>
            <person name="Kawachi M."/>
        </authorList>
    </citation>
    <scope>NUCLEOTIDE SEQUENCE [LARGE SCALE GENOMIC DNA]</scope>
    <source>
        <strain evidence="3 4">NIES-46</strain>
    </source>
</reference>
<dbReference type="GeneID" id="301684765"/>
<gene>
    <name evidence="3" type="ORF">NIES46_39910</name>
</gene>
<dbReference type="SUPFAM" id="SSF52540">
    <property type="entry name" value="P-loop containing nucleoside triphosphate hydrolases"/>
    <property type="match status" value="1"/>
</dbReference>
<organism evidence="3 4">
    <name type="scientific">Limnospira platensis NIES-46</name>
    <dbReference type="NCBI Taxonomy" id="1236695"/>
    <lineage>
        <taxon>Bacteria</taxon>
        <taxon>Bacillati</taxon>
        <taxon>Cyanobacteriota</taxon>
        <taxon>Cyanophyceae</taxon>
        <taxon>Oscillatoriophycideae</taxon>
        <taxon>Oscillatoriales</taxon>
        <taxon>Sirenicapillariaceae</taxon>
        <taxon>Limnospira</taxon>
    </lineage>
</organism>
<accession>A0A5M3TBZ8</accession>
<dbReference type="Pfam" id="PF05729">
    <property type="entry name" value="NACHT"/>
    <property type="match status" value="1"/>
</dbReference>
<dbReference type="EMBL" id="BIMW01000154">
    <property type="protein sequence ID" value="GCE95925.1"/>
    <property type="molecule type" value="Genomic_DNA"/>
</dbReference>
<dbReference type="InterPro" id="IPR027417">
    <property type="entry name" value="P-loop_NTPase"/>
</dbReference>
<protein>
    <recommendedName>
        <fullName evidence="2">NACHT domain-containing protein</fullName>
    </recommendedName>
</protein>
<keyword evidence="1" id="KW-0812">Transmembrane</keyword>
<keyword evidence="1" id="KW-0472">Membrane</keyword>
<sequence>MPRLTGTRVQVPKRHQLLTQVKQEVRQYRLQSPHRHVLTKLAQEKPPLRMRRAWDVEVKIGSRPSVKLAANAGIIEVFDHIDGRLLILGGTGSGKTTTLVGLAKVLVDRALSDEHEPMPIWLNLSSWPVDQQSISDWIIEQMHLKYAIAPESGRYWMEQLQILPLLDGFDEVEEHHRESCIQYINDFLDSHLSPLHLVVSSTVKSYHPCQSRLQLNGAILLRPLTNRQIHKYLMNARSRELWHDIEEEPQLLKLAKKPLFLTMMTLAYENILISSWKHLNTIDEQQEYLLKAYLRHQISTLRDRHHNSNAPKNYSSEQFRHWLTELAKRLEKEQTQDFILDRIPKTWLHTPEQERAYNLAMKIVESGIWWSIIAAMILAIIWRSLPLLIAAMILGIILALTYQRLSLKLAIERLILRFVLWGEGDAPWNYAQFLNDATGLLLLRKIGSRYQFIHRLLQKHLGKT</sequence>
<keyword evidence="4" id="KW-1185">Reference proteome</keyword>
<evidence type="ECO:0000313" key="4">
    <source>
        <dbReference type="Proteomes" id="UP000326169"/>
    </source>
</evidence>
<dbReference type="Gene3D" id="3.40.50.300">
    <property type="entry name" value="P-loop containing nucleotide triphosphate hydrolases"/>
    <property type="match status" value="1"/>
</dbReference>
<evidence type="ECO:0000313" key="3">
    <source>
        <dbReference type="EMBL" id="GCE95925.1"/>
    </source>
</evidence>
<feature type="transmembrane region" description="Helical" evidence="1">
    <location>
        <begin position="388"/>
        <end position="407"/>
    </location>
</feature>